<dbReference type="Gene3D" id="1.10.357.140">
    <property type="entry name" value="UbiA prenyltransferase"/>
    <property type="match status" value="1"/>
</dbReference>
<keyword evidence="13" id="KW-1185">Reference proteome</keyword>
<dbReference type="GO" id="GO:0042371">
    <property type="term" value="P:vitamin K biosynthetic process"/>
    <property type="evidence" value="ECO:0000318"/>
    <property type="project" value="GO_Central"/>
</dbReference>
<evidence type="ECO:0000256" key="2">
    <source>
        <dbReference type="ARBA" id="ARBA00004863"/>
    </source>
</evidence>
<keyword evidence="6 11" id="KW-0808">Transferase</keyword>
<reference evidence="12" key="2">
    <citation type="submission" date="2020-05" db="UniProtKB">
        <authorList>
            <consortium name="EnsemblMetazoa"/>
        </authorList>
    </citation>
    <scope>IDENTIFICATION</scope>
    <source>
        <strain evidence="12">wikel</strain>
    </source>
</reference>
<dbReference type="GO" id="GO:0006744">
    <property type="term" value="P:ubiquinone biosynthetic process"/>
    <property type="evidence" value="ECO:0000318"/>
    <property type="project" value="GO_Central"/>
</dbReference>
<feature type="transmembrane region" description="Helical" evidence="10">
    <location>
        <begin position="270"/>
        <end position="296"/>
    </location>
</feature>
<dbReference type="InParanoid" id="B7PQK4"/>
<evidence type="ECO:0000256" key="9">
    <source>
        <dbReference type="ARBA" id="ARBA00023136"/>
    </source>
</evidence>
<dbReference type="GO" id="GO:0004659">
    <property type="term" value="F:prenyltransferase activity"/>
    <property type="evidence" value="ECO:0000318"/>
    <property type="project" value="GO_Central"/>
</dbReference>
<feature type="transmembrane region" description="Helical" evidence="10">
    <location>
        <begin position="83"/>
        <end position="106"/>
    </location>
</feature>
<sequence>MARSNHHADGLPATRTRSLAEDGLCETPLRNNSVPSPQVRTRNSSRLSAYLLALRPWSFSASFAPVALGAALAYKVSHEFSPLVFVTTCVTALSVHAAGNVVNTYFDYMRGVDDSKRSDDRILVDKILTPDEVVHLGVLLYTVGCAGFILLVSCSPARMEHLALVYFGGLSSSSCTRGASASSTSHLRTCCARDVRARVRALLICGQACLMAPVTLFYAMPLAMNTEAILHGNNARDREHDARAGAVTLAVLLGHTGSHVLYALLLFAPYIVFAVVGTHCGAHWLLLPLITLPTAFDLERQFRDGRLTRLSRHTAKLNVYFGLFYILGVVMSVPDSLPGLKVR</sequence>
<dbReference type="Gene3D" id="1.20.120.1780">
    <property type="entry name" value="UbiA prenyltransferase"/>
    <property type="match status" value="1"/>
</dbReference>
<keyword evidence="7 10" id="KW-0812">Transmembrane</keyword>
<dbReference type="VEuPathDB" id="VectorBase:ISCI005714"/>
<protein>
    <submittedName>
        <fullName evidence="11 12">1,4-dihydroxy-2-naphthoate octaprenyltransferase, putative</fullName>
    </submittedName>
</protein>
<dbReference type="HOGENOM" id="CLU_043611_0_0_1"/>
<dbReference type="GO" id="GO:0005783">
    <property type="term" value="C:endoplasmic reticulum"/>
    <property type="evidence" value="ECO:0000318"/>
    <property type="project" value="GO_Central"/>
</dbReference>
<accession>B7PQK4</accession>
<dbReference type="PaxDb" id="6945-B7PQK4"/>
<dbReference type="EMBL" id="DS765876">
    <property type="protein sequence ID" value="EEC08876.1"/>
    <property type="molecule type" value="Genomic_DNA"/>
</dbReference>
<dbReference type="FunCoup" id="B7PQK4">
    <property type="interactions" value="1047"/>
</dbReference>
<reference evidence="11 13" key="1">
    <citation type="submission" date="2008-03" db="EMBL/GenBank/DDBJ databases">
        <title>Annotation of Ixodes scapularis.</title>
        <authorList>
            <consortium name="Ixodes scapularis Genome Project Consortium"/>
            <person name="Caler E."/>
            <person name="Hannick L.I."/>
            <person name="Bidwell S."/>
            <person name="Joardar V."/>
            <person name="Thiagarajan M."/>
            <person name="Amedeo P."/>
            <person name="Galinsky K.J."/>
            <person name="Schobel S."/>
            <person name="Inman J."/>
            <person name="Hostetler J."/>
            <person name="Miller J."/>
            <person name="Hammond M."/>
            <person name="Megy K."/>
            <person name="Lawson D."/>
            <person name="Kodira C."/>
            <person name="Sutton G."/>
            <person name="Meyer J."/>
            <person name="Hill C.A."/>
            <person name="Birren B."/>
            <person name="Nene V."/>
            <person name="Collins F."/>
            <person name="Alarcon-Chaidez F."/>
            <person name="Wikel S."/>
            <person name="Strausberg R."/>
        </authorList>
    </citation>
    <scope>NUCLEOTIDE SEQUENCE [LARGE SCALE GENOMIC DNA]</scope>
    <source>
        <strain evidence="13">Wikel</strain>
        <strain evidence="11">Wikel colony</strain>
    </source>
</reference>
<dbReference type="AlphaFoldDB" id="B7PQK4"/>
<evidence type="ECO:0000256" key="3">
    <source>
        <dbReference type="ARBA" id="ARBA00005985"/>
    </source>
</evidence>
<dbReference type="PANTHER" id="PTHR13929:SF0">
    <property type="entry name" value="UBIA PRENYLTRANSFERASE DOMAIN-CONTAINING PROTEIN 1"/>
    <property type="match status" value="1"/>
</dbReference>
<dbReference type="PIRSF" id="PIRSF005355">
    <property type="entry name" value="UBIAD1"/>
    <property type="match status" value="1"/>
</dbReference>
<dbReference type="STRING" id="6945.B7PQK4"/>
<keyword evidence="8 10" id="KW-1133">Transmembrane helix</keyword>
<evidence type="ECO:0000256" key="8">
    <source>
        <dbReference type="ARBA" id="ARBA00022989"/>
    </source>
</evidence>
<feature type="transmembrane region" description="Helical" evidence="10">
    <location>
        <begin position="317"/>
        <end position="334"/>
    </location>
</feature>
<dbReference type="InterPro" id="IPR026046">
    <property type="entry name" value="UBIAD1"/>
</dbReference>
<evidence type="ECO:0000313" key="12">
    <source>
        <dbReference type="EnsemblMetazoa" id="ISCW005714-PA"/>
    </source>
</evidence>
<keyword evidence="5" id="KW-0637">Prenyltransferase</keyword>
<evidence type="ECO:0000256" key="6">
    <source>
        <dbReference type="ARBA" id="ARBA00022679"/>
    </source>
</evidence>
<feature type="transmembrane region" description="Helical" evidence="10">
    <location>
        <begin position="133"/>
        <end position="152"/>
    </location>
</feature>
<organism>
    <name type="scientific">Ixodes scapularis</name>
    <name type="common">Black-legged tick</name>
    <name type="synonym">Deer tick</name>
    <dbReference type="NCBI Taxonomy" id="6945"/>
    <lineage>
        <taxon>Eukaryota</taxon>
        <taxon>Metazoa</taxon>
        <taxon>Ecdysozoa</taxon>
        <taxon>Arthropoda</taxon>
        <taxon>Chelicerata</taxon>
        <taxon>Arachnida</taxon>
        <taxon>Acari</taxon>
        <taxon>Parasitiformes</taxon>
        <taxon>Ixodida</taxon>
        <taxon>Ixodoidea</taxon>
        <taxon>Ixodidae</taxon>
        <taxon>Ixodinae</taxon>
        <taxon>Ixodes</taxon>
    </lineage>
</organism>
<comment type="subcellular location">
    <subcellularLocation>
        <location evidence="1">Membrane</location>
        <topology evidence="1">Multi-pass membrane protein</topology>
    </subcellularLocation>
</comment>
<keyword evidence="4" id="KW-0474">Menaquinone biosynthesis</keyword>
<keyword evidence="14" id="KW-1267">Proteomics identification</keyword>
<gene>
    <name evidence="11" type="ORF">IscW_ISCW005714</name>
</gene>
<dbReference type="EMBL" id="ABJB010058738">
    <property type="status" value="NOT_ANNOTATED_CDS"/>
    <property type="molecule type" value="Genomic_DNA"/>
</dbReference>
<evidence type="ECO:0000256" key="7">
    <source>
        <dbReference type="ARBA" id="ARBA00022692"/>
    </source>
</evidence>
<evidence type="ECO:0000256" key="1">
    <source>
        <dbReference type="ARBA" id="ARBA00004141"/>
    </source>
</evidence>
<evidence type="ECO:0000256" key="5">
    <source>
        <dbReference type="ARBA" id="ARBA00022602"/>
    </source>
</evidence>
<name>B7PQK4_IXOSC</name>
<dbReference type="VEuPathDB" id="VectorBase:ISCP_004003"/>
<keyword evidence="9 10" id="KW-0472">Membrane</keyword>
<comment type="similarity">
    <text evidence="3">Belongs to the UbiA prenyltransferase family.</text>
</comment>
<evidence type="ECO:0000313" key="11">
    <source>
        <dbReference type="EMBL" id="EEC08876.1"/>
    </source>
</evidence>
<evidence type="ECO:0000313" key="13">
    <source>
        <dbReference type="Proteomes" id="UP000001555"/>
    </source>
</evidence>
<dbReference type="PANTHER" id="PTHR13929">
    <property type="entry name" value="1,4-DIHYDROXY-2-NAPHTHOATE OCTAPRENYLTRANSFERASE"/>
    <property type="match status" value="1"/>
</dbReference>
<dbReference type="EnsemblMetazoa" id="ISCW005714-RA">
    <property type="protein sequence ID" value="ISCW005714-PA"/>
    <property type="gene ID" value="ISCW005714"/>
</dbReference>
<proteinExistence type="evidence at protein level"/>
<dbReference type="InterPro" id="IPR044878">
    <property type="entry name" value="UbiA_sf"/>
</dbReference>
<feature type="transmembrane region" description="Helical" evidence="10">
    <location>
        <begin position="57"/>
        <end position="76"/>
    </location>
</feature>
<dbReference type="GO" id="GO:0000139">
    <property type="term" value="C:Golgi membrane"/>
    <property type="evidence" value="ECO:0000318"/>
    <property type="project" value="GO_Central"/>
</dbReference>
<feature type="transmembrane region" description="Helical" evidence="10">
    <location>
        <begin position="201"/>
        <end position="220"/>
    </location>
</feature>
<dbReference type="CDD" id="cd13962">
    <property type="entry name" value="PT_UbiA_UBIAD1"/>
    <property type="match status" value="1"/>
</dbReference>
<dbReference type="Proteomes" id="UP000001555">
    <property type="component" value="Unassembled WGS sequence"/>
</dbReference>
<dbReference type="GO" id="GO:0009234">
    <property type="term" value="P:menaquinone biosynthetic process"/>
    <property type="evidence" value="ECO:0000318"/>
    <property type="project" value="GO_Central"/>
</dbReference>
<dbReference type="VEuPathDB" id="VectorBase:ISCW005714"/>
<evidence type="ECO:0000256" key="10">
    <source>
        <dbReference type="SAM" id="Phobius"/>
    </source>
</evidence>
<evidence type="ECO:0000256" key="4">
    <source>
        <dbReference type="ARBA" id="ARBA00022428"/>
    </source>
</evidence>
<evidence type="ECO:0007829" key="14">
    <source>
        <dbReference type="PeptideAtlas" id="B7PQK4"/>
    </source>
</evidence>
<dbReference type="Pfam" id="PF01040">
    <property type="entry name" value="UbiA"/>
    <property type="match status" value="2"/>
</dbReference>
<dbReference type="InterPro" id="IPR000537">
    <property type="entry name" value="UbiA_prenyltransferase"/>
</dbReference>
<dbReference type="UniPathway" id="UPA00079"/>
<comment type="pathway">
    <text evidence="2">Quinol/quinone metabolism; menaquinone biosynthesis.</text>
</comment>
<dbReference type="OrthoDB" id="203513at2759"/>